<evidence type="ECO:0000256" key="2">
    <source>
        <dbReference type="PROSITE-ProRule" id="PRU00335"/>
    </source>
</evidence>
<dbReference type="InterPro" id="IPR009057">
    <property type="entry name" value="Homeodomain-like_sf"/>
</dbReference>
<dbReference type="AlphaFoldDB" id="A0A1V4IED3"/>
<dbReference type="SUPFAM" id="SSF48498">
    <property type="entry name" value="Tetracyclin repressor-like, C-terminal domain"/>
    <property type="match status" value="1"/>
</dbReference>
<dbReference type="InterPro" id="IPR036271">
    <property type="entry name" value="Tet_transcr_reg_TetR-rel_C_sf"/>
</dbReference>
<dbReference type="SUPFAM" id="SSF46689">
    <property type="entry name" value="Homeodomain-like"/>
    <property type="match status" value="1"/>
</dbReference>
<evidence type="ECO:0000259" key="3">
    <source>
        <dbReference type="PROSITE" id="PS50977"/>
    </source>
</evidence>
<name>A0A1V4IED3_9CLOT</name>
<comment type="caution">
    <text evidence="4">The sequence shown here is derived from an EMBL/GenBank/DDBJ whole genome shotgun (WGS) entry which is preliminary data.</text>
</comment>
<accession>A0A1V4IED3</accession>
<dbReference type="Proteomes" id="UP000190080">
    <property type="component" value="Unassembled WGS sequence"/>
</dbReference>
<sequence length="227" mass="26046">MKEDVHMPKVGMEPIRRSKIINSTLECICNFSLEKMSLDMVAKEAECSKGVVSYYFKNKDNLILEAFKAFLNYYKIKIDNQVKPEMTPSEMLKVVQENALPQYYNLSDDIEPKLNVSEGDGVDAMNIPPRKKAKLFVNFFSRAMVDENLQAVIRQVYNQDHKGIASIIYYGIKTGIFKEKDIYKAAYAIMSLYVGTSMLRVVGFKPEQIDDDVDIFWDSVNSMLSKK</sequence>
<keyword evidence="5" id="KW-1185">Reference proteome</keyword>
<dbReference type="Gene3D" id="1.10.357.10">
    <property type="entry name" value="Tetracycline Repressor, domain 2"/>
    <property type="match status" value="2"/>
</dbReference>
<proteinExistence type="predicted"/>
<dbReference type="STRING" id="1450648.CLORY_36760"/>
<dbReference type="Pfam" id="PF00440">
    <property type="entry name" value="TetR_N"/>
    <property type="match status" value="1"/>
</dbReference>
<gene>
    <name evidence="4" type="primary">betI</name>
    <name evidence="4" type="ORF">CLORY_36760</name>
</gene>
<reference evidence="4 5" key="1">
    <citation type="submission" date="2017-03" db="EMBL/GenBank/DDBJ databases">
        <title>Genome sequence of Clostridium oryzae DSM 28571.</title>
        <authorList>
            <person name="Poehlein A."/>
            <person name="Daniel R."/>
        </authorList>
    </citation>
    <scope>NUCLEOTIDE SEQUENCE [LARGE SCALE GENOMIC DNA]</scope>
    <source>
        <strain evidence="4 5">DSM 28571</strain>
    </source>
</reference>
<dbReference type="PROSITE" id="PS50977">
    <property type="entry name" value="HTH_TETR_2"/>
    <property type="match status" value="1"/>
</dbReference>
<feature type="DNA-binding region" description="H-T-H motif" evidence="2">
    <location>
        <begin position="37"/>
        <end position="56"/>
    </location>
</feature>
<keyword evidence="1 2" id="KW-0238">DNA-binding</keyword>
<feature type="domain" description="HTH tetR-type" evidence="3">
    <location>
        <begin position="14"/>
        <end position="74"/>
    </location>
</feature>
<dbReference type="InterPro" id="IPR001647">
    <property type="entry name" value="HTH_TetR"/>
</dbReference>
<evidence type="ECO:0000256" key="1">
    <source>
        <dbReference type="ARBA" id="ARBA00023125"/>
    </source>
</evidence>
<organism evidence="4 5">
    <name type="scientific">Clostridium oryzae</name>
    <dbReference type="NCBI Taxonomy" id="1450648"/>
    <lineage>
        <taxon>Bacteria</taxon>
        <taxon>Bacillati</taxon>
        <taxon>Bacillota</taxon>
        <taxon>Clostridia</taxon>
        <taxon>Eubacteriales</taxon>
        <taxon>Clostridiaceae</taxon>
        <taxon>Clostridium</taxon>
    </lineage>
</organism>
<dbReference type="EMBL" id="MZGV01000059">
    <property type="protein sequence ID" value="OPJ58313.1"/>
    <property type="molecule type" value="Genomic_DNA"/>
</dbReference>
<evidence type="ECO:0000313" key="5">
    <source>
        <dbReference type="Proteomes" id="UP000190080"/>
    </source>
</evidence>
<dbReference type="GO" id="GO:0003677">
    <property type="term" value="F:DNA binding"/>
    <property type="evidence" value="ECO:0007669"/>
    <property type="project" value="UniProtKB-UniRule"/>
</dbReference>
<protein>
    <submittedName>
        <fullName evidence="4">HTH-type transcriptional regulator BetI</fullName>
    </submittedName>
</protein>
<evidence type="ECO:0000313" key="4">
    <source>
        <dbReference type="EMBL" id="OPJ58313.1"/>
    </source>
</evidence>